<feature type="non-terminal residue" evidence="1">
    <location>
        <position position="118"/>
    </location>
</feature>
<reference evidence="1" key="1">
    <citation type="journal article" date="2016" name="Gigascience">
        <title>De novo construction of an expanded transcriptome assembly for the western tarnished plant bug, Lygus hesperus.</title>
        <authorList>
            <person name="Tassone E.E."/>
            <person name="Geib S.M."/>
            <person name="Hall B."/>
            <person name="Fabrick J.A."/>
            <person name="Brent C.S."/>
            <person name="Hull J.J."/>
        </authorList>
    </citation>
    <scope>NUCLEOTIDE SEQUENCE</scope>
</reference>
<sequence length="118" mass="12545">VVAYLTSLGCDRRPIASVFEIMGSSQGHSSPPCPHIGTAIDAGNPILEVDFERLGGINELITRQPFTGPDLQPVDQPWSLADCCAKGLLSDKAVCCRIPGRACQVHTFTCIQSPALVP</sequence>
<gene>
    <name evidence="1" type="ORF">g.52084</name>
</gene>
<accession>A0A146KR29</accession>
<protein>
    <submittedName>
        <fullName evidence="1">Uncharacterized protein</fullName>
    </submittedName>
</protein>
<name>A0A146KR29_LYGHE</name>
<dbReference type="EMBL" id="GDHC01020937">
    <property type="protein sequence ID" value="JAP97691.1"/>
    <property type="molecule type" value="Transcribed_RNA"/>
</dbReference>
<dbReference type="AlphaFoldDB" id="A0A146KR29"/>
<feature type="non-terminal residue" evidence="1">
    <location>
        <position position="1"/>
    </location>
</feature>
<organism evidence="1">
    <name type="scientific">Lygus hesperus</name>
    <name type="common">Western plant bug</name>
    <dbReference type="NCBI Taxonomy" id="30085"/>
    <lineage>
        <taxon>Eukaryota</taxon>
        <taxon>Metazoa</taxon>
        <taxon>Ecdysozoa</taxon>
        <taxon>Arthropoda</taxon>
        <taxon>Hexapoda</taxon>
        <taxon>Insecta</taxon>
        <taxon>Pterygota</taxon>
        <taxon>Neoptera</taxon>
        <taxon>Paraneoptera</taxon>
        <taxon>Hemiptera</taxon>
        <taxon>Heteroptera</taxon>
        <taxon>Panheteroptera</taxon>
        <taxon>Cimicomorpha</taxon>
        <taxon>Miridae</taxon>
        <taxon>Mirini</taxon>
        <taxon>Lygus</taxon>
    </lineage>
</organism>
<proteinExistence type="predicted"/>
<evidence type="ECO:0000313" key="1">
    <source>
        <dbReference type="EMBL" id="JAP97691.1"/>
    </source>
</evidence>